<dbReference type="PANTHER" id="PTHR41368">
    <property type="entry name" value="PROTEIN YGHO"/>
    <property type="match status" value="1"/>
</dbReference>
<dbReference type="STRING" id="425514.SAMN05443550_11630"/>
<dbReference type="EMBL" id="FNRA01000016">
    <property type="protein sequence ID" value="SEB20014.1"/>
    <property type="molecule type" value="Genomic_DNA"/>
</dbReference>
<dbReference type="PROSITE" id="PS51186">
    <property type="entry name" value="GNAT"/>
    <property type="match status" value="1"/>
</dbReference>
<dbReference type="InterPro" id="IPR039968">
    <property type="entry name" value="BcerS-like"/>
</dbReference>
<protein>
    <recommendedName>
        <fullName evidence="1">N-acetyltransferase domain-containing protein</fullName>
    </recommendedName>
</protein>
<dbReference type="PROSITE" id="PS50890">
    <property type="entry name" value="PUA"/>
    <property type="match status" value="1"/>
</dbReference>
<keyword evidence="3" id="KW-1185">Reference proteome</keyword>
<dbReference type="AlphaFoldDB" id="A0A1H4HDZ9"/>
<dbReference type="Proteomes" id="UP000198850">
    <property type="component" value="Unassembled WGS sequence"/>
</dbReference>
<sequence length="407" mass="46748">MGIIVKDIGHFNIFDAIFNHFADNRLIILAQKTYMKTIVEVKSKKELAAFIDFPHDLYKNDPVYVPELFIAQRDLLTTHPFHKHSSLQCFLLYDGDKITGRVAAILNNRHNEFNGTKDGFFGFFDVINDAESAQILIDTAVKWLKEKDNTITNLVGPVNLTTNDSAGLLIKGFEYPPLILTTYNAPYYEGLLENTGLKKQVDLISWRWNKTSYDDRSVRISDKLEERLNTRGVIIRKMNMKKFKEESAKFKLVYNSAWDKNMGFVPLTDDEFEFIAKDLKMIADPDFVLVAEKEGKFIGLAVALPDVNQIQKKIPRGRLLPTGIFKLLFGMKKIKGIRIFMLGVIEGYRHMGIEAVLYANIIKNYKARDFEYAEAGWTLEHNHPVNNAIKAIKGDPYKIHRIYEKAI</sequence>
<dbReference type="InterPro" id="IPR016181">
    <property type="entry name" value="Acyl_CoA_acyltransferase"/>
</dbReference>
<accession>A0A1H4HDZ9</accession>
<name>A0A1H4HDZ9_9SPHI</name>
<dbReference type="SUPFAM" id="SSF55729">
    <property type="entry name" value="Acyl-CoA N-acyltransferases (Nat)"/>
    <property type="match status" value="1"/>
</dbReference>
<proteinExistence type="predicted"/>
<feature type="domain" description="N-acetyltransferase" evidence="1">
    <location>
        <begin position="233"/>
        <end position="407"/>
    </location>
</feature>
<organism evidence="2 3">
    <name type="scientific">Pedobacter hartonius</name>
    <dbReference type="NCBI Taxonomy" id="425514"/>
    <lineage>
        <taxon>Bacteria</taxon>
        <taxon>Pseudomonadati</taxon>
        <taxon>Bacteroidota</taxon>
        <taxon>Sphingobacteriia</taxon>
        <taxon>Sphingobacteriales</taxon>
        <taxon>Sphingobacteriaceae</taxon>
        <taxon>Pedobacter</taxon>
    </lineage>
</organism>
<reference evidence="2 3" key="1">
    <citation type="submission" date="2016-10" db="EMBL/GenBank/DDBJ databases">
        <authorList>
            <person name="de Groot N.N."/>
        </authorList>
    </citation>
    <scope>NUCLEOTIDE SEQUENCE [LARGE SCALE GENOMIC DNA]</scope>
    <source>
        <strain evidence="2 3">DSM 19033</strain>
    </source>
</reference>
<dbReference type="GO" id="GO:0016747">
    <property type="term" value="F:acyltransferase activity, transferring groups other than amino-acyl groups"/>
    <property type="evidence" value="ECO:0007669"/>
    <property type="project" value="InterPro"/>
</dbReference>
<evidence type="ECO:0000313" key="2">
    <source>
        <dbReference type="EMBL" id="SEB20014.1"/>
    </source>
</evidence>
<evidence type="ECO:0000313" key="3">
    <source>
        <dbReference type="Proteomes" id="UP000198850"/>
    </source>
</evidence>
<dbReference type="InterPro" id="IPR000182">
    <property type="entry name" value="GNAT_dom"/>
</dbReference>
<gene>
    <name evidence="2" type="ORF">SAMN05443550_11630</name>
</gene>
<dbReference type="PANTHER" id="PTHR41368:SF1">
    <property type="entry name" value="PROTEIN YGHO"/>
    <property type="match status" value="1"/>
</dbReference>
<evidence type="ECO:0000259" key="1">
    <source>
        <dbReference type="PROSITE" id="PS51186"/>
    </source>
</evidence>
<dbReference type="Gene3D" id="3.40.630.30">
    <property type="match status" value="1"/>
</dbReference>